<name>A0ABD6EYX6_9BILA</name>
<dbReference type="Pfam" id="PF04558">
    <property type="entry name" value="tRNA_synt_1c_R1"/>
    <property type="match status" value="1"/>
</dbReference>
<reference evidence="2 3" key="1">
    <citation type="submission" date="2024-08" db="EMBL/GenBank/DDBJ databases">
        <title>Gnathostoma spinigerum genome.</title>
        <authorList>
            <person name="Gonzalez-Bertolin B."/>
            <person name="Monzon S."/>
            <person name="Zaballos A."/>
            <person name="Jimenez P."/>
            <person name="Dekumyoy P."/>
            <person name="Varona S."/>
            <person name="Cuesta I."/>
            <person name="Sumanam S."/>
            <person name="Adisakwattana P."/>
            <person name="Gasser R.B."/>
            <person name="Hernandez-Gonzalez A."/>
            <person name="Young N.D."/>
            <person name="Perteguer M.J."/>
        </authorList>
    </citation>
    <scope>NUCLEOTIDE SEQUENCE [LARGE SCALE GENOMIC DNA]</scope>
    <source>
        <strain evidence="2">AL3</strain>
        <tissue evidence="2">Liver</tissue>
    </source>
</reference>
<dbReference type="Proteomes" id="UP001608902">
    <property type="component" value="Unassembled WGS sequence"/>
</dbReference>
<comment type="caution">
    <text evidence="2">The sequence shown here is derived from an EMBL/GenBank/DDBJ whole genome shotgun (WGS) entry which is preliminary data.</text>
</comment>
<gene>
    <name evidence="2" type="ORF">AB6A40_011280</name>
</gene>
<sequence length="141" mass="15601">MADELKWLGLSEAKVRETLKNSALSDRLVKIVSLAKDELNRIGGDGKASKQQGIHLYQLGTRLKSQCDHYIPLLVRHVMNENIRNDAQLSAAIDFLLSHAITGVDEVSFLDACGVGVTITVEQIEDQVVCSNNFFNLDPSY</sequence>
<dbReference type="InterPro" id="IPR042558">
    <property type="entry name" value="Gln-tRNA-synth_Ib_RNA-bd_N_1"/>
</dbReference>
<proteinExistence type="predicted"/>
<dbReference type="AlphaFoldDB" id="A0ABD6EYX6"/>
<dbReference type="InterPro" id="IPR007639">
    <property type="entry name" value="Gln-tRNA-synth_Ib_RNA-bd_N"/>
</dbReference>
<keyword evidence="3" id="KW-1185">Reference proteome</keyword>
<evidence type="ECO:0000313" key="2">
    <source>
        <dbReference type="EMBL" id="MFH4984571.1"/>
    </source>
</evidence>
<feature type="domain" description="Glutaminyl-tRNA synthetase class Ib non-specific RNA-binding" evidence="1">
    <location>
        <begin position="4"/>
        <end position="128"/>
    </location>
</feature>
<protein>
    <recommendedName>
        <fullName evidence="1">Glutaminyl-tRNA synthetase class Ib non-specific RNA-binding domain-containing protein</fullName>
    </recommendedName>
</protein>
<evidence type="ECO:0000259" key="1">
    <source>
        <dbReference type="Pfam" id="PF04558"/>
    </source>
</evidence>
<dbReference type="EMBL" id="JBGFUD010018796">
    <property type="protein sequence ID" value="MFH4984571.1"/>
    <property type="molecule type" value="Genomic_DNA"/>
</dbReference>
<evidence type="ECO:0000313" key="3">
    <source>
        <dbReference type="Proteomes" id="UP001608902"/>
    </source>
</evidence>
<accession>A0ABD6EYX6</accession>
<organism evidence="2 3">
    <name type="scientific">Gnathostoma spinigerum</name>
    <dbReference type="NCBI Taxonomy" id="75299"/>
    <lineage>
        <taxon>Eukaryota</taxon>
        <taxon>Metazoa</taxon>
        <taxon>Ecdysozoa</taxon>
        <taxon>Nematoda</taxon>
        <taxon>Chromadorea</taxon>
        <taxon>Rhabditida</taxon>
        <taxon>Spirurina</taxon>
        <taxon>Gnathostomatomorpha</taxon>
        <taxon>Gnathostomatoidea</taxon>
        <taxon>Gnathostomatidae</taxon>
        <taxon>Gnathostoma</taxon>
    </lineage>
</organism>
<dbReference type="FunFam" id="1.10.8.1290:FF:000002">
    <property type="entry name" value="Glutamine--tRNA ligase cytoplasmic"/>
    <property type="match status" value="1"/>
</dbReference>
<dbReference type="Gene3D" id="1.10.8.1290">
    <property type="entry name" value="Glutaminyl-tRNA synthetase, non-specific RNA binding region part 1, domain 1"/>
    <property type="match status" value="1"/>
</dbReference>